<reference evidence="3" key="1">
    <citation type="journal article" date="2019" name="Int. J. Syst. Evol. Microbiol.">
        <title>The Global Catalogue of Microorganisms (GCM) 10K type strain sequencing project: providing services to taxonomists for standard genome sequencing and annotation.</title>
        <authorList>
            <consortium name="The Broad Institute Genomics Platform"/>
            <consortium name="The Broad Institute Genome Sequencing Center for Infectious Disease"/>
            <person name="Wu L."/>
            <person name="Ma J."/>
        </authorList>
    </citation>
    <scope>NUCLEOTIDE SEQUENCE [LARGE SCALE GENOMIC DNA]</scope>
    <source>
        <strain evidence="3">CGMCC 4.7093</strain>
    </source>
</reference>
<dbReference type="Proteomes" id="UP001595947">
    <property type="component" value="Unassembled WGS sequence"/>
</dbReference>
<evidence type="ECO:0000256" key="1">
    <source>
        <dbReference type="SAM" id="MobiDB-lite"/>
    </source>
</evidence>
<dbReference type="EMBL" id="JBHSIV010000003">
    <property type="protein sequence ID" value="MFC5061401.1"/>
    <property type="molecule type" value="Genomic_DNA"/>
</dbReference>
<sequence length="66" mass="6633">MLHGDVVGGVDRPRPALRRAPPPARPALVIGPLHEAADVAECCAWLRAGAPAPAPSHLVAGVLASG</sequence>
<gene>
    <name evidence="2" type="ORF">ACFPBZ_04220</name>
</gene>
<evidence type="ECO:0000313" key="3">
    <source>
        <dbReference type="Proteomes" id="UP001595947"/>
    </source>
</evidence>
<name>A0ABV9YHS4_9PSEU</name>
<feature type="region of interest" description="Disordered" evidence="1">
    <location>
        <begin position="1"/>
        <end position="24"/>
    </location>
</feature>
<accession>A0ABV9YHS4</accession>
<proteinExistence type="predicted"/>
<organism evidence="2 3">
    <name type="scientific">Actinomycetospora atypica</name>
    <dbReference type="NCBI Taxonomy" id="1290095"/>
    <lineage>
        <taxon>Bacteria</taxon>
        <taxon>Bacillati</taxon>
        <taxon>Actinomycetota</taxon>
        <taxon>Actinomycetes</taxon>
        <taxon>Pseudonocardiales</taxon>
        <taxon>Pseudonocardiaceae</taxon>
        <taxon>Actinomycetospora</taxon>
    </lineage>
</organism>
<evidence type="ECO:0000313" key="2">
    <source>
        <dbReference type="EMBL" id="MFC5061401.1"/>
    </source>
</evidence>
<keyword evidence="3" id="KW-1185">Reference proteome</keyword>
<comment type="caution">
    <text evidence="2">The sequence shown here is derived from an EMBL/GenBank/DDBJ whole genome shotgun (WGS) entry which is preliminary data.</text>
</comment>
<dbReference type="RefSeq" id="WP_378034747.1">
    <property type="nucleotide sequence ID" value="NZ_JBHSIV010000003.1"/>
</dbReference>
<protein>
    <submittedName>
        <fullName evidence="2">Uncharacterized protein</fullName>
    </submittedName>
</protein>